<dbReference type="GO" id="GO:0015031">
    <property type="term" value="P:protein transport"/>
    <property type="evidence" value="ECO:0007669"/>
    <property type="project" value="UniProtKB-KW"/>
</dbReference>
<keyword evidence="8" id="KW-0811">Translocation</keyword>
<keyword evidence="4" id="KW-0813">Transport</keyword>
<keyword evidence="11" id="KW-1185">Reference proteome</keyword>
<name>J8Q2G5_SACAR</name>
<dbReference type="OrthoDB" id="448649at2759"/>
<reference evidence="10 11" key="1">
    <citation type="journal article" date="2013" name="BMC Genomics">
        <title>High quality de novo sequencing and assembly of the Saccharomyces arboricolus genome.</title>
        <authorList>
            <person name="Liti G."/>
            <person name="Nguyen Ba A.N."/>
            <person name="Blythe M."/>
            <person name="Mueller C.A."/>
            <person name="Bergstroem A."/>
            <person name="Cubillos F.A."/>
            <person name="Dafhnis-Calas F."/>
            <person name="Khoshraftar S."/>
            <person name="Malla S."/>
            <person name="Mehta N."/>
            <person name="Siow C.C."/>
            <person name="Warringer J."/>
            <person name="Moses A.M."/>
            <person name="Louis E.J."/>
            <person name="Nieduszynski C.A."/>
        </authorList>
    </citation>
    <scope>NUCLEOTIDE SEQUENCE [LARGE SCALE GENOMIC DNA]</scope>
    <source>
        <strain evidence="11">H-6 / AS 2.3317 / CBS 10644</strain>
    </source>
</reference>
<dbReference type="EMBL" id="ALIE01000178">
    <property type="protein sequence ID" value="EJS41799.1"/>
    <property type="molecule type" value="Genomic_DNA"/>
</dbReference>
<gene>
    <name evidence="10" type="ORF">SU7_3162</name>
</gene>
<evidence type="ECO:0000256" key="7">
    <source>
        <dbReference type="ARBA" id="ARBA00022927"/>
    </source>
</evidence>
<protein>
    <recommendedName>
        <fullName evidence="3">Nucleotide exchange factor SIL1</fullName>
    </recommendedName>
</protein>
<dbReference type="HOGENOM" id="CLU_034955_0_0_1"/>
<evidence type="ECO:0000313" key="11">
    <source>
        <dbReference type="Proteomes" id="UP000006968"/>
    </source>
</evidence>
<evidence type="ECO:0000256" key="3">
    <source>
        <dbReference type="ARBA" id="ARBA00015352"/>
    </source>
</evidence>
<evidence type="ECO:0000256" key="2">
    <source>
        <dbReference type="ARBA" id="ARBA00011799"/>
    </source>
</evidence>
<accession>J8Q2G5</accession>
<dbReference type="InterPro" id="IPR031884">
    <property type="entry name" value="Sil1_fungi"/>
</dbReference>
<dbReference type="GO" id="GO:0005783">
    <property type="term" value="C:endoplasmic reticulum"/>
    <property type="evidence" value="ECO:0007669"/>
    <property type="project" value="InterPro"/>
</dbReference>
<evidence type="ECO:0000256" key="8">
    <source>
        <dbReference type="ARBA" id="ARBA00023010"/>
    </source>
</evidence>
<proteinExistence type="inferred from homology"/>
<dbReference type="Proteomes" id="UP000006968">
    <property type="component" value="Chromosome XV"/>
</dbReference>
<organism evidence="10 11">
    <name type="scientific">Saccharomyces arboricola (strain H-6 / AS 2.3317 / CBS 10644)</name>
    <name type="common">Yeast</name>
    <dbReference type="NCBI Taxonomy" id="1160507"/>
    <lineage>
        <taxon>Eukaryota</taxon>
        <taxon>Fungi</taxon>
        <taxon>Dikarya</taxon>
        <taxon>Ascomycota</taxon>
        <taxon>Saccharomycotina</taxon>
        <taxon>Saccharomycetes</taxon>
        <taxon>Saccharomycetales</taxon>
        <taxon>Saccharomycetaceae</taxon>
        <taxon>Saccharomyces</taxon>
    </lineage>
</organism>
<dbReference type="AlphaFoldDB" id="J8Q2G5"/>
<keyword evidence="7" id="KW-0653">Protein transport</keyword>
<dbReference type="Pfam" id="PF16782">
    <property type="entry name" value="SIL1"/>
    <property type="match status" value="1"/>
</dbReference>
<comment type="subunit">
    <text evidence="2">Interacts with KAR2.</text>
</comment>
<feature type="chain" id="PRO_5003813973" description="Nucleotide exchange factor SIL1" evidence="9">
    <location>
        <begin position="23"/>
        <end position="421"/>
    </location>
</feature>
<evidence type="ECO:0000256" key="6">
    <source>
        <dbReference type="ARBA" id="ARBA00022824"/>
    </source>
</evidence>
<comment type="caution">
    <text evidence="10">The sequence shown here is derived from an EMBL/GenBank/DDBJ whole genome shotgun (WGS) entry which is preliminary data.</text>
</comment>
<keyword evidence="6" id="KW-0256">Endoplasmic reticulum</keyword>
<keyword evidence="5 9" id="KW-0732">Signal</keyword>
<dbReference type="GO" id="GO:0000774">
    <property type="term" value="F:adenyl-nucleotide exchange factor activity"/>
    <property type="evidence" value="ECO:0007669"/>
    <property type="project" value="InterPro"/>
</dbReference>
<evidence type="ECO:0000256" key="1">
    <source>
        <dbReference type="ARBA" id="ARBA00010588"/>
    </source>
</evidence>
<evidence type="ECO:0000313" key="10">
    <source>
        <dbReference type="EMBL" id="EJS41799.1"/>
    </source>
</evidence>
<evidence type="ECO:0000256" key="4">
    <source>
        <dbReference type="ARBA" id="ARBA00022448"/>
    </source>
</evidence>
<evidence type="ECO:0000256" key="5">
    <source>
        <dbReference type="ARBA" id="ARBA00022729"/>
    </source>
</evidence>
<sequence length="421" mass="48351">MVRILPVILTALSLKLVASTISQPITHSVSSRDAIMSEDDIGDLEVSGNSICGNGRCYPKIFEPKHDWQSILPGQELPGGLDIRINMKTGLKEAKLNDEEHDNNSGTNELLIASESVKPSTDDYEFSNDFKEIRSIFDSHSTLSSHDITVLEDKFDNVMEFAHDYKHGYKIIVHEFPLLANVSLNENLSLTLRELSTRVITSCMRNNPPVVEFIDERFAGFKGQVILALSNLNDSNHKFSNILIKRYLSILNELPVTSQDLPIYSTINLQNVYQRNGKDKQLQIKVLELISKILKTGVRKNEDPDEVLYKRNVQKWSPDLQEWANEFQAMAQDKEIDELHMRTFFDTLYNLKSIFKSDITINKAFLNWLAQQCKERQSNLDNGLHERDIEQDTFDKKLINSRHLIFGNPMAHRLKNFRDEL</sequence>
<feature type="signal peptide" evidence="9">
    <location>
        <begin position="1"/>
        <end position="22"/>
    </location>
</feature>
<dbReference type="InterPro" id="IPR011989">
    <property type="entry name" value="ARM-like"/>
</dbReference>
<comment type="similarity">
    <text evidence="1">Belongs to the SIL1 family.</text>
</comment>
<evidence type="ECO:0000256" key="9">
    <source>
        <dbReference type="SAM" id="SignalP"/>
    </source>
</evidence>
<dbReference type="Gene3D" id="1.25.10.10">
    <property type="entry name" value="Leucine-rich Repeat Variant"/>
    <property type="match status" value="1"/>
</dbReference>